<protein>
    <recommendedName>
        <fullName evidence="8">RCK C-terminal domain-containing protein</fullName>
    </recommendedName>
</protein>
<evidence type="ECO:0000256" key="5">
    <source>
        <dbReference type="ARBA" id="ARBA00022989"/>
    </source>
</evidence>
<dbReference type="Gene3D" id="3.30.70.1450">
    <property type="entry name" value="Regulator of K+ conductance, C-terminal domain"/>
    <property type="match status" value="2"/>
</dbReference>
<dbReference type="GO" id="GO:0008324">
    <property type="term" value="F:monoatomic cation transmembrane transporter activity"/>
    <property type="evidence" value="ECO:0007669"/>
    <property type="project" value="InterPro"/>
</dbReference>
<feature type="domain" description="RCK C-terminal" evidence="8">
    <location>
        <begin position="209"/>
        <end position="295"/>
    </location>
</feature>
<organism evidence="9 10">
    <name type="scientific">Fulvivirga imtechensis AK7</name>
    <dbReference type="NCBI Taxonomy" id="1237149"/>
    <lineage>
        <taxon>Bacteria</taxon>
        <taxon>Pseudomonadati</taxon>
        <taxon>Bacteroidota</taxon>
        <taxon>Cytophagia</taxon>
        <taxon>Cytophagales</taxon>
        <taxon>Fulvivirgaceae</taxon>
        <taxon>Fulvivirga</taxon>
    </lineage>
</organism>
<dbReference type="STRING" id="1237149.C900_03708"/>
<feature type="transmembrane region" description="Helical" evidence="7">
    <location>
        <begin position="460"/>
        <end position="478"/>
    </location>
</feature>
<evidence type="ECO:0000256" key="3">
    <source>
        <dbReference type="ARBA" id="ARBA00022692"/>
    </source>
</evidence>
<dbReference type="Pfam" id="PF02080">
    <property type="entry name" value="TrkA_C"/>
    <property type="match status" value="1"/>
</dbReference>
<dbReference type="PANTHER" id="PTHR43652:SF2">
    <property type="entry name" value="BASIC AMINO ACID ANTIPORTER YFCC-RELATED"/>
    <property type="match status" value="1"/>
</dbReference>
<keyword evidence="2" id="KW-0813">Transport</keyword>
<dbReference type="PROSITE" id="PS51202">
    <property type="entry name" value="RCK_C"/>
    <property type="match status" value="1"/>
</dbReference>
<proteinExistence type="predicted"/>
<feature type="transmembrane region" description="Helical" evidence="7">
    <location>
        <begin position="430"/>
        <end position="448"/>
    </location>
</feature>
<evidence type="ECO:0000256" key="2">
    <source>
        <dbReference type="ARBA" id="ARBA00022448"/>
    </source>
</evidence>
<name>L8JSI3_9BACT</name>
<comment type="subcellular location">
    <subcellularLocation>
        <location evidence="1">Membrane</location>
        <topology evidence="1">Multi-pass membrane protein</topology>
    </subcellularLocation>
</comment>
<gene>
    <name evidence="9" type="ORF">C900_03708</name>
</gene>
<dbReference type="AlphaFoldDB" id="L8JSI3"/>
<evidence type="ECO:0000256" key="6">
    <source>
        <dbReference type="ARBA" id="ARBA00023136"/>
    </source>
</evidence>
<dbReference type="InterPro" id="IPR036721">
    <property type="entry name" value="RCK_C_sf"/>
</dbReference>
<keyword evidence="10" id="KW-1185">Reference proteome</keyword>
<keyword evidence="3 7" id="KW-0812">Transmembrane</keyword>
<dbReference type="InterPro" id="IPR006037">
    <property type="entry name" value="RCK_C"/>
</dbReference>
<feature type="transmembrane region" description="Helical" evidence="7">
    <location>
        <begin position="90"/>
        <end position="123"/>
    </location>
</feature>
<evidence type="ECO:0000313" key="9">
    <source>
        <dbReference type="EMBL" id="ELR70454.1"/>
    </source>
</evidence>
<sequence length="600" mass="64978">MTVELIILSAIVLGALVLFTTGVVSVDITAIIVMVSLMVTGILTPEEGISGFSSTATTTVLALLILSEGLKNTGAVEMLGDKMITLTGKYEWFTLVVVMIIPAFASAFINTTAVVAVFIPVMFRIARSTGIKVSVLLIPLSFSAMIGGASTMIGTSTNLLINSISQSYGLNKFRIFDLTLMGGILFLSLMLYMLLIGRHWLKKGGKKEKATDDSYATANYLTEIVIPEGSSLINKSLNGGPLAPSADLNILRVIRGSEGEGSFSPVQVGKLKANDILVIKTNIKELIKLNNDPNVRIMTNIMPARKSDAGVTMETDLFEALVIPNSNLIDRKVKDVDFLRFYGAYPLAVRKGGVIGDQKLMDHKIHLGDILLMDGDSEPKTFYSRNDWITIQRIARDEIEKHLYRKDKLTLSVAILIGVILLAVTNTLPILISAWAGVALMLLTRCISIKRAYQNVDWRVIFLLAGIIPLGAAMNKTGADQLIAHGFVELTSGTSSVFVVSGLFLLTTLLTGVISNQATAVLLVPIAIKIATELGMPPEPLIIAILFGANTSFLTPVGYQTNAMVYGPGNYKFTDFVKVGGVICFIFWLLATFLIPRLYM</sequence>
<evidence type="ECO:0000256" key="4">
    <source>
        <dbReference type="ARBA" id="ARBA00022737"/>
    </source>
</evidence>
<dbReference type="GO" id="GO:0006813">
    <property type="term" value="P:potassium ion transport"/>
    <property type="evidence" value="ECO:0007669"/>
    <property type="project" value="InterPro"/>
</dbReference>
<keyword evidence="5 7" id="KW-1133">Transmembrane helix</keyword>
<feature type="transmembrane region" description="Helical" evidence="7">
    <location>
        <begin position="579"/>
        <end position="599"/>
    </location>
</feature>
<dbReference type="GO" id="GO:0005886">
    <property type="term" value="C:plasma membrane"/>
    <property type="evidence" value="ECO:0007669"/>
    <property type="project" value="TreeGrafter"/>
</dbReference>
<dbReference type="InterPro" id="IPR004680">
    <property type="entry name" value="Cit_transptr-like_dom"/>
</dbReference>
<feature type="transmembrane region" description="Helical" evidence="7">
    <location>
        <begin position="540"/>
        <end position="559"/>
    </location>
</feature>
<dbReference type="Proteomes" id="UP000011135">
    <property type="component" value="Unassembled WGS sequence"/>
</dbReference>
<dbReference type="eggNOG" id="COG0471">
    <property type="taxonomic scope" value="Bacteria"/>
</dbReference>
<dbReference type="EMBL" id="AMZN01000053">
    <property type="protein sequence ID" value="ELR70454.1"/>
    <property type="molecule type" value="Genomic_DNA"/>
</dbReference>
<reference evidence="9 10" key="1">
    <citation type="submission" date="2012-12" db="EMBL/GenBank/DDBJ databases">
        <title>Genome assembly of Fulvivirga imtechensis AK7.</title>
        <authorList>
            <person name="Nupur N."/>
            <person name="Khatri I."/>
            <person name="Kumar R."/>
            <person name="Subramanian S."/>
            <person name="Pinnaka A."/>
        </authorList>
    </citation>
    <scope>NUCLEOTIDE SEQUENCE [LARGE SCALE GENOMIC DNA]</scope>
    <source>
        <strain evidence="9 10">AK7</strain>
    </source>
</reference>
<keyword evidence="4" id="KW-0677">Repeat</keyword>
<feature type="transmembrane region" description="Helical" evidence="7">
    <location>
        <begin position="175"/>
        <end position="197"/>
    </location>
</feature>
<feature type="transmembrane region" description="Helical" evidence="7">
    <location>
        <begin position="135"/>
        <end position="155"/>
    </location>
</feature>
<feature type="transmembrane region" description="Helical" evidence="7">
    <location>
        <begin position="498"/>
        <end position="528"/>
    </location>
</feature>
<accession>L8JSI3</accession>
<keyword evidence="6 7" id="KW-0472">Membrane</keyword>
<dbReference type="PANTHER" id="PTHR43652">
    <property type="entry name" value="BASIC AMINO ACID ANTIPORTER YFCC-RELATED"/>
    <property type="match status" value="1"/>
</dbReference>
<dbReference type="Pfam" id="PF03600">
    <property type="entry name" value="CitMHS"/>
    <property type="match status" value="1"/>
</dbReference>
<evidence type="ECO:0000256" key="7">
    <source>
        <dbReference type="SAM" id="Phobius"/>
    </source>
</evidence>
<comment type="caution">
    <text evidence="9">The sequence shown here is derived from an EMBL/GenBank/DDBJ whole genome shotgun (WGS) entry which is preliminary data.</text>
</comment>
<feature type="transmembrane region" description="Helical" evidence="7">
    <location>
        <begin position="409"/>
        <end position="424"/>
    </location>
</feature>
<evidence type="ECO:0000259" key="8">
    <source>
        <dbReference type="PROSITE" id="PS51202"/>
    </source>
</evidence>
<dbReference type="SUPFAM" id="SSF116726">
    <property type="entry name" value="TrkA C-terminal domain-like"/>
    <property type="match status" value="2"/>
</dbReference>
<dbReference type="InterPro" id="IPR051679">
    <property type="entry name" value="DASS-Related_Transporters"/>
</dbReference>
<dbReference type="OrthoDB" id="9765532at2"/>
<evidence type="ECO:0000256" key="1">
    <source>
        <dbReference type="ARBA" id="ARBA00004141"/>
    </source>
</evidence>
<feature type="transmembrane region" description="Helical" evidence="7">
    <location>
        <begin position="6"/>
        <end position="39"/>
    </location>
</feature>
<evidence type="ECO:0000313" key="10">
    <source>
        <dbReference type="Proteomes" id="UP000011135"/>
    </source>
</evidence>